<dbReference type="EMBL" id="VOSL01000059">
    <property type="protein sequence ID" value="TXD33812.1"/>
    <property type="molecule type" value="Genomic_DNA"/>
</dbReference>
<evidence type="ECO:0000313" key="3">
    <source>
        <dbReference type="EMBL" id="TXD33812.1"/>
    </source>
</evidence>
<dbReference type="GO" id="GO:0009279">
    <property type="term" value="C:cell outer membrane"/>
    <property type="evidence" value="ECO:0007669"/>
    <property type="project" value="InterPro"/>
</dbReference>
<dbReference type="Pfam" id="PF05275">
    <property type="entry name" value="CopB"/>
    <property type="match status" value="1"/>
</dbReference>
<dbReference type="RefSeq" id="WP_146975641.1">
    <property type="nucleotide sequence ID" value="NZ_VOSL01000059.1"/>
</dbReference>
<accession>A0A5C6X973</accession>
<feature type="region of interest" description="Disordered" evidence="1">
    <location>
        <begin position="26"/>
        <end position="73"/>
    </location>
</feature>
<comment type="caution">
    <text evidence="3">The sequence shown here is derived from an EMBL/GenBank/DDBJ whole genome shotgun (WGS) entry which is preliminary data.</text>
</comment>
<feature type="chain" id="PRO_5022874446" evidence="2">
    <location>
        <begin position="28"/>
        <end position="321"/>
    </location>
</feature>
<protein>
    <submittedName>
        <fullName evidence="3">Copper resistance protein B</fullName>
    </submittedName>
</protein>
<keyword evidence="2" id="KW-0732">Signal</keyword>
<dbReference type="AlphaFoldDB" id="A0A5C6X973"/>
<dbReference type="OrthoDB" id="9778934at2"/>
<evidence type="ECO:0000256" key="1">
    <source>
        <dbReference type="SAM" id="MobiDB-lite"/>
    </source>
</evidence>
<feature type="compositionally biased region" description="Acidic residues" evidence="1">
    <location>
        <begin position="38"/>
        <end position="65"/>
    </location>
</feature>
<gene>
    <name evidence="3" type="ORF">FRC96_15185</name>
</gene>
<feature type="signal peptide" evidence="2">
    <location>
        <begin position="1"/>
        <end position="27"/>
    </location>
</feature>
<sequence length="321" mass="35681">MPTVKRYARALGLALSLLLLTDSPAWSQEGHEHHEMEEERDDAPEPEESPESPAEEAEEDPDDVESYQGEEPALPEGMTLDEVLESAEQPPPEDFPDAMHDDAIRAFLLFDQLEYRYDLGDAPDQIGTEISGYVGGDYNRLWLKGEGETSWQGDEGFEGESELDVLYGRLISPFWTVQIGAQYANAWAENAYEDIWSGALALQGLAPGMFEVDASLYLTENLNLLAALEAEYDLRITQRVVLQPRVELSFAAQDIPERGIGIGLSDALIDVRLRYEILREVSPYLGFRYQGLVGATADFAEASGEGASRFFILAGVRFALY</sequence>
<dbReference type="GO" id="GO:0006878">
    <property type="term" value="P:intracellular copper ion homeostasis"/>
    <property type="evidence" value="ECO:0007669"/>
    <property type="project" value="InterPro"/>
</dbReference>
<organism evidence="3 4">
    <name type="scientific">Lujinxingia vulgaris</name>
    <dbReference type="NCBI Taxonomy" id="2600176"/>
    <lineage>
        <taxon>Bacteria</taxon>
        <taxon>Deltaproteobacteria</taxon>
        <taxon>Bradymonadales</taxon>
        <taxon>Lujinxingiaceae</taxon>
        <taxon>Lujinxingia</taxon>
    </lineage>
</organism>
<dbReference type="GO" id="GO:0005507">
    <property type="term" value="F:copper ion binding"/>
    <property type="evidence" value="ECO:0007669"/>
    <property type="project" value="InterPro"/>
</dbReference>
<evidence type="ECO:0000256" key="2">
    <source>
        <dbReference type="SAM" id="SignalP"/>
    </source>
</evidence>
<evidence type="ECO:0000313" key="4">
    <source>
        <dbReference type="Proteomes" id="UP000321046"/>
    </source>
</evidence>
<reference evidence="3 4" key="1">
    <citation type="submission" date="2019-08" db="EMBL/GenBank/DDBJ databases">
        <title>Bradymonadales sp. TMQ2.</title>
        <authorList>
            <person name="Liang Q."/>
        </authorList>
    </citation>
    <scope>NUCLEOTIDE SEQUENCE [LARGE SCALE GENOMIC DNA]</scope>
    <source>
        <strain evidence="3 4">TMQ2</strain>
    </source>
</reference>
<name>A0A5C6X973_9DELT</name>
<dbReference type="Proteomes" id="UP000321046">
    <property type="component" value="Unassembled WGS sequence"/>
</dbReference>
<dbReference type="InterPro" id="IPR007939">
    <property type="entry name" value="Cu-R_B_prcur"/>
</dbReference>
<proteinExistence type="predicted"/>